<name>A0ABS4UDW5_9ACTN</name>
<evidence type="ECO:0000256" key="3">
    <source>
        <dbReference type="ARBA" id="ARBA00022741"/>
    </source>
</evidence>
<gene>
    <name evidence="8" type="ORF">JOF29_000893</name>
</gene>
<dbReference type="RefSeq" id="WP_209692948.1">
    <property type="nucleotide sequence ID" value="NZ_BAAAVU010000029.1"/>
</dbReference>
<dbReference type="Gene3D" id="3.40.50.300">
    <property type="entry name" value="P-loop containing nucleotide triphosphate hydrolases"/>
    <property type="match status" value="1"/>
</dbReference>
<evidence type="ECO:0000259" key="7">
    <source>
        <dbReference type="Pfam" id="PF06414"/>
    </source>
</evidence>
<evidence type="ECO:0000256" key="2">
    <source>
        <dbReference type="ARBA" id="ARBA00011963"/>
    </source>
</evidence>
<evidence type="ECO:0000256" key="5">
    <source>
        <dbReference type="ARBA" id="ARBA00032897"/>
    </source>
</evidence>
<evidence type="ECO:0000256" key="6">
    <source>
        <dbReference type="ARBA" id="ARBA00048178"/>
    </source>
</evidence>
<feature type="domain" description="Zeta toxin" evidence="7">
    <location>
        <begin position="37"/>
        <end position="227"/>
    </location>
</feature>
<dbReference type="Pfam" id="PF06414">
    <property type="entry name" value="Zeta_toxin"/>
    <property type="match status" value="1"/>
</dbReference>
<proteinExistence type="inferred from homology"/>
<keyword evidence="4" id="KW-0067">ATP-binding</keyword>
<dbReference type="EMBL" id="JAGINT010000001">
    <property type="protein sequence ID" value="MBP2349810.1"/>
    <property type="molecule type" value="Genomic_DNA"/>
</dbReference>
<accession>A0ABS4UDW5</accession>
<dbReference type="EC" id="2.7.1.176" evidence="2"/>
<evidence type="ECO:0000313" key="9">
    <source>
        <dbReference type="Proteomes" id="UP000755585"/>
    </source>
</evidence>
<dbReference type="Proteomes" id="UP000755585">
    <property type="component" value="Unassembled WGS sequence"/>
</dbReference>
<dbReference type="InterPro" id="IPR010488">
    <property type="entry name" value="Zeta_toxin_domain"/>
</dbReference>
<organism evidence="8 9">
    <name type="scientific">Kribbella aluminosa</name>
    <dbReference type="NCBI Taxonomy" id="416017"/>
    <lineage>
        <taxon>Bacteria</taxon>
        <taxon>Bacillati</taxon>
        <taxon>Actinomycetota</taxon>
        <taxon>Actinomycetes</taxon>
        <taxon>Propionibacteriales</taxon>
        <taxon>Kribbellaceae</taxon>
        <taxon>Kribbella</taxon>
    </lineage>
</organism>
<comment type="similarity">
    <text evidence="1">Belongs to the zeta toxin family.</text>
</comment>
<evidence type="ECO:0000256" key="1">
    <source>
        <dbReference type="ARBA" id="ARBA00009104"/>
    </source>
</evidence>
<evidence type="ECO:0000313" key="8">
    <source>
        <dbReference type="EMBL" id="MBP2349810.1"/>
    </source>
</evidence>
<evidence type="ECO:0000256" key="4">
    <source>
        <dbReference type="ARBA" id="ARBA00022840"/>
    </source>
</evidence>
<comment type="catalytic activity">
    <reaction evidence="6">
        <text>UDP-N-acetyl-alpha-D-glucosamine + ATP = UDP-N-acetyl-alpha-D-glucosamine 3'-phosphate + ADP + H(+)</text>
        <dbReference type="Rhea" id="RHEA:32671"/>
        <dbReference type="ChEBI" id="CHEBI:15378"/>
        <dbReference type="ChEBI" id="CHEBI:30616"/>
        <dbReference type="ChEBI" id="CHEBI:57705"/>
        <dbReference type="ChEBI" id="CHEBI:64353"/>
        <dbReference type="ChEBI" id="CHEBI:456216"/>
        <dbReference type="EC" id="2.7.1.176"/>
    </reaction>
</comment>
<keyword evidence="9" id="KW-1185">Reference proteome</keyword>
<comment type="caution">
    <text evidence="8">The sequence shown here is derived from an EMBL/GenBank/DDBJ whole genome shotgun (WGS) entry which is preliminary data.</text>
</comment>
<reference evidence="8 9" key="1">
    <citation type="submission" date="2021-03" db="EMBL/GenBank/DDBJ databases">
        <title>Sequencing the genomes of 1000 actinobacteria strains.</title>
        <authorList>
            <person name="Klenk H.-P."/>
        </authorList>
    </citation>
    <scope>NUCLEOTIDE SEQUENCE [LARGE SCALE GENOMIC DNA]</scope>
    <source>
        <strain evidence="8 9">DSM 18824</strain>
    </source>
</reference>
<keyword evidence="3" id="KW-0547">Nucleotide-binding</keyword>
<dbReference type="InterPro" id="IPR027417">
    <property type="entry name" value="P-loop_NTPase"/>
</dbReference>
<sequence>MTAPWGTAPADDDQHLLDEAESRRIFRDRIVPDQLAGVPQEQPVVVFVGGQPGDGKASITALAKAVLQRRGRPLVLSALTYEPYHPDFYEQIADTPPAAGRYVAADGLRWLAQAEELAIQERYDVIVETELADPDAFAASAARFRAAGYQVEVALLAVHEARSLLGILERHIRSLEKFGFGRLAERSAHDAGYAGVVRAAELVDAAEWADRVAVLRPDGQLVYGNQRDGNGGWQQPARTADAIAWERERAWTVLESRYFLEAVAQIEPLGLVAPVQWIRDEAVEGTRAVNAMGRSRVHPDALTLHRAKAGTSSY</sequence>
<protein>
    <recommendedName>
        <fullName evidence="5">UDP-N-acetylglucosamine kinase</fullName>
        <ecNumber evidence="2">2.7.1.176</ecNumber>
    </recommendedName>
    <alternativeName>
        <fullName evidence="5">UDP-N-acetylglucosamine kinase</fullName>
    </alternativeName>
</protein>